<dbReference type="Proteomes" id="UP001249851">
    <property type="component" value="Unassembled WGS sequence"/>
</dbReference>
<organism evidence="1 2">
    <name type="scientific">Acropora cervicornis</name>
    <name type="common">Staghorn coral</name>
    <dbReference type="NCBI Taxonomy" id="6130"/>
    <lineage>
        <taxon>Eukaryota</taxon>
        <taxon>Metazoa</taxon>
        <taxon>Cnidaria</taxon>
        <taxon>Anthozoa</taxon>
        <taxon>Hexacorallia</taxon>
        <taxon>Scleractinia</taxon>
        <taxon>Astrocoeniina</taxon>
        <taxon>Acroporidae</taxon>
        <taxon>Acropora</taxon>
    </lineage>
</organism>
<dbReference type="EMBL" id="JARQWQ010000066">
    <property type="protein sequence ID" value="KAK2554938.1"/>
    <property type="molecule type" value="Genomic_DNA"/>
</dbReference>
<reference evidence="1" key="2">
    <citation type="journal article" date="2023" name="Science">
        <title>Genomic signatures of disease resistance in endangered staghorn corals.</title>
        <authorList>
            <person name="Vollmer S.V."/>
            <person name="Selwyn J.D."/>
            <person name="Despard B.A."/>
            <person name="Roesel C.L."/>
        </authorList>
    </citation>
    <scope>NUCLEOTIDE SEQUENCE</scope>
    <source>
        <tissue evidence="1">Whole Organism</tissue>
    </source>
</reference>
<evidence type="ECO:0000313" key="1">
    <source>
        <dbReference type="EMBL" id="KAK2554938.1"/>
    </source>
</evidence>
<sequence>MLELHPHQNTLQLHQSKIVEMLVTQQKKSSPPNPGVLISMATRWSTVPLSEPFENTIESKTSSSSDKLEQFTSSHYLPPDTGYGKAWRLIKTKFSDNFHTVTAYDRKDLTRPELNAEDGVGVSGFFSFPHEVQKCDGR</sequence>
<keyword evidence="2" id="KW-1185">Reference proteome</keyword>
<dbReference type="AlphaFoldDB" id="A0AAD9Q5A7"/>
<reference evidence="1" key="1">
    <citation type="journal article" date="2023" name="G3 (Bethesda)">
        <title>Whole genome assembly and annotation of the endangered Caribbean coral Acropora cervicornis.</title>
        <authorList>
            <person name="Selwyn J.D."/>
            <person name="Vollmer S.V."/>
        </authorList>
    </citation>
    <scope>NUCLEOTIDE SEQUENCE</scope>
    <source>
        <strain evidence="1">K2</strain>
    </source>
</reference>
<proteinExistence type="predicted"/>
<accession>A0AAD9Q5A7</accession>
<gene>
    <name evidence="1" type="ORF">P5673_023624</name>
</gene>
<evidence type="ECO:0000313" key="2">
    <source>
        <dbReference type="Proteomes" id="UP001249851"/>
    </source>
</evidence>
<name>A0AAD9Q5A7_ACRCE</name>
<comment type="caution">
    <text evidence="1">The sequence shown here is derived from an EMBL/GenBank/DDBJ whole genome shotgun (WGS) entry which is preliminary data.</text>
</comment>
<protein>
    <submittedName>
        <fullName evidence="1">Uncharacterized protein</fullName>
    </submittedName>
</protein>